<dbReference type="Proteomes" id="UP000198822">
    <property type="component" value="Chromosome I"/>
</dbReference>
<feature type="transmembrane region" description="Helical" evidence="2">
    <location>
        <begin position="104"/>
        <end position="122"/>
    </location>
</feature>
<proteinExistence type="predicted"/>
<dbReference type="EMBL" id="LT629695">
    <property type="protein sequence ID" value="SDH60127.1"/>
    <property type="molecule type" value="Genomic_DNA"/>
</dbReference>
<keyword evidence="4" id="KW-1185">Reference proteome</keyword>
<keyword evidence="2" id="KW-0472">Membrane</keyword>
<evidence type="ECO:0000313" key="4">
    <source>
        <dbReference type="Proteomes" id="UP000198822"/>
    </source>
</evidence>
<dbReference type="STRING" id="399736.SAMN04489720_1746"/>
<evidence type="ECO:0000256" key="2">
    <source>
        <dbReference type="SAM" id="Phobius"/>
    </source>
</evidence>
<reference evidence="4" key="1">
    <citation type="submission" date="2016-10" db="EMBL/GenBank/DDBJ databases">
        <authorList>
            <person name="Varghese N."/>
            <person name="Submissions S."/>
        </authorList>
    </citation>
    <scope>NUCLEOTIDE SEQUENCE [LARGE SCALE GENOMIC DNA]</scope>
    <source>
        <strain evidence="4">DSM 22002</strain>
    </source>
</reference>
<feature type="coiled-coil region" evidence="1">
    <location>
        <begin position="207"/>
        <end position="234"/>
    </location>
</feature>
<dbReference type="RefSeq" id="WP_092504234.1">
    <property type="nucleotide sequence ID" value="NZ_LT629695.1"/>
</dbReference>
<keyword evidence="2" id="KW-1133">Transmembrane helix</keyword>
<gene>
    <name evidence="3" type="ORF">SAMN04489720_1746</name>
</gene>
<feature type="transmembrane region" description="Helical" evidence="2">
    <location>
        <begin position="30"/>
        <end position="48"/>
    </location>
</feature>
<feature type="transmembrane region" description="Helical" evidence="2">
    <location>
        <begin position="148"/>
        <end position="170"/>
    </location>
</feature>
<sequence length="360" mass="36960">MPSLAARVAASPGAAGRGIAAAVTPDRLVLAGKAALAAMIAWLAARLLPGFLDDYAYYAPFGAVVAMMPSAVDSLRTSLYTFLGLGLGGGLAVLAYLSALPALATVPIVIVVAVLVAGLMPIGPGRDYVPVAAIFVLMSSGGDPEMFGTAYVALTAMGLVIGTVVHLAILPPLRTLPLERRLATLRAAAASLLDDVAAQLEDAEQPAVSLEERAAGLQRAVDDAQSALTDAQRTRRANVRAIGGRHTLSMSTVHMGELRATVRELVALASVVSDERTTVAVPDDLPAETRASLAEALRDLARAVDDHGGSDAIVDTCARAAEALRAWDAPSTAADAAAGALAHHLVALEQRIHGRPAEDA</sequence>
<dbReference type="AlphaFoldDB" id="A0A1G8DR16"/>
<evidence type="ECO:0000256" key="1">
    <source>
        <dbReference type="SAM" id="Coils"/>
    </source>
</evidence>
<keyword evidence="1" id="KW-0175">Coiled coil</keyword>
<accession>A0A1G8DR16</accession>
<feature type="transmembrane region" description="Helical" evidence="2">
    <location>
        <begin position="78"/>
        <end position="97"/>
    </location>
</feature>
<name>A0A1G8DR16_9MICO</name>
<organism evidence="3 4">
    <name type="scientific">Agrococcus jejuensis</name>
    <dbReference type="NCBI Taxonomy" id="399736"/>
    <lineage>
        <taxon>Bacteria</taxon>
        <taxon>Bacillati</taxon>
        <taxon>Actinomycetota</taxon>
        <taxon>Actinomycetes</taxon>
        <taxon>Micrococcales</taxon>
        <taxon>Microbacteriaceae</taxon>
        <taxon>Agrococcus</taxon>
    </lineage>
</organism>
<protein>
    <recommendedName>
        <fullName evidence="5">FUSC family protein</fullName>
    </recommendedName>
</protein>
<evidence type="ECO:0008006" key="5">
    <source>
        <dbReference type="Google" id="ProtNLM"/>
    </source>
</evidence>
<dbReference type="OrthoDB" id="3579456at2"/>
<evidence type="ECO:0000313" key="3">
    <source>
        <dbReference type="EMBL" id="SDH60127.1"/>
    </source>
</evidence>
<keyword evidence="2" id="KW-0812">Transmembrane</keyword>